<comment type="caution">
    <text evidence="1">The sequence shown here is derived from an EMBL/GenBank/DDBJ whole genome shotgun (WGS) entry which is preliminary data.</text>
</comment>
<evidence type="ECO:0008006" key="3">
    <source>
        <dbReference type="Google" id="ProtNLM"/>
    </source>
</evidence>
<accession>G7H2D5</accession>
<gene>
    <name evidence="1" type="ORF">GOARA_050_00730</name>
</gene>
<keyword evidence="2" id="KW-1185">Reference proteome</keyword>
<proteinExistence type="predicted"/>
<reference evidence="1 2" key="1">
    <citation type="submission" date="2011-11" db="EMBL/GenBank/DDBJ databases">
        <title>Whole genome shotgun sequence of Gordonia araii NBRC 100433.</title>
        <authorList>
            <person name="Yoshida Y."/>
            <person name="Hosoyama A."/>
            <person name="Tsuchikane K."/>
            <person name="Katsumata H."/>
            <person name="Yamazaki S."/>
            <person name="Fujita N."/>
        </authorList>
    </citation>
    <scope>NUCLEOTIDE SEQUENCE [LARGE SCALE GENOMIC DNA]</scope>
    <source>
        <strain evidence="1 2">NBRC 100433</strain>
    </source>
</reference>
<protein>
    <recommendedName>
        <fullName evidence="3">PknH-like extracellular domain-containing protein</fullName>
    </recommendedName>
</protein>
<dbReference type="STRING" id="1073574.GOARA_050_00730"/>
<dbReference type="AlphaFoldDB" id="G7H2D5"/>
<dbReference type="EMBL" id="BAEE01000050">
    <property type="protein sequence ID" value="GAB10010.1"/>
    <property type="molecule type" value="Genomic_DNA"/>
</dbReference>
<name>G7H2D5_9ACTN</name>
<dbReference type="Proteomes" id="UP000035088">
    <property type="component" value="Unassembled WGS sequence"/>
</dbReference>
<evidence type="ECO:0000313" key="2">
    <source>
        <dbReference type="Proteomes" id="UP000035088"/>
    </source>
</evidence>
<organism evidence="1 2">
    <name type="scientific">Gordonia araii NBRC 100433</name>
    <dbReference type="NCBI Taxonomy" id="1073574"/>
    <lineage>
        <taxon>Bacteria</taxon>
        <taxon>Bacillati</taxon>
        <taxon>Actinomycetota</taxon>
        <taxon>Actinomycetes</taxon>
        <taxon>Mycobacteriales</taxon>
        <taxon>Gordoniaceae</taxon>
        <taxon>Gordonia</taxon>
    </lineage>
</organism>
<evidence type="ECO:0000313" key="1">
    <source>
        <dbReference type="EMBL" id="GAB10010.1"/>
    </source>
</evidence>
<sequence>MLTASDLLPGAYISTPLTDPYVPIDQELKGEQAKPSSPEGCHELRLDALTGLSKVPLSAMLFQPYGAAGSGVQYTQMVVHDSNAVARQVTSTETCADRWLTDSRGRNTARRVTPLPEPSSMPDSARVFLWHTWQDDAGSVERRIDGYALVGNMGMHLFATSSGEIEIKEFESVFRKAVNRFAEASSGR</sequence>